<evidence type="ECO:0000313" key="3">
    <source>
        <dbReference type="Proteomes" id="UP001139485"/>
    </source>
</evidence>
<proteinExistence type="predicted"/>
<comment type="caution">
    <text evidence="2">The sequence shown here is derived from an EMBL/GenBank/DDBJ whole genome shotgun (WGS) entry which is preliminary data.</text>
</comment>
<reference evidence="2" key="1">
    <citation type="submission" date="2022-05" db="EMBL/GenBank/DDBJ databases">
        <authorList>
            <person name="Tuo L."/>
        </authorList>
    </citation>
    <scope>NUCLEOTIDE SEQUENCE</scope>
    <source>
        <strain evidence="2">BSK12Z-4</strain>
    </source>
</reference>
<accession>A0A9X2DBG2</accession>
<sequence length="103" mass="10813">MPEQQPETEAKVCSWCGARRAVLAYGAALPDGTRSVAFICHECDGPTLETMWGAAGDQSAIAAWVAAQGRQTRPAQQAADDQPENGAVRPEPSSTNDPTEGSL</sequence>
<feature type="region of interest" description="Disordered" evidence="1">
    <location>
        <begin position="67"/>
        <end position="103"/>
    </location>
</feature>
<name>A0A9X2DBG2_9ACTN</name>
<evidence type="ECO:0000256" key="1">
    <source>
        <dbReference type="SAM" id="MobiDB-lite"/>
    </source>
</evidence>
<organism evidence="2 3">
    <name type="scientific">Nocardioides bruguierae</name>
    <dbReference type="NCBI Taxonomy" id="2945102"/>
    <lineage>
        <taxon>Bacteria</taxon>
        <taxon>Bacillati</taxon>
        <taxon>Actinomycetota</taxon>
        <taxon>Actinomycetes</taxon>
        <taxon>Propionibacteriales</taxon>
        <taxon>Nocardioidaceae</taxon>
        <taxon>Nocardioides</taxon>
    </lineage>
</organism>
<gene>
    <name evidence="2" type="ORF">M8330_20175</name>
</gene>
<feature type="compositionally biased region" description="Polar residues" evidence="1">
    <location>
        <begin position="92"/>
        <end position="103"/>
    </location>
</feature>
<protein>
    <submittedName>
        <fullName evidence="2">Uncharacterized protein</fullName>
    </submittedName>
</protein>
<evidence type="ECO:0000313" key="2">
    <source>
        <dbReference type="EMBL" id="MCM0622610.1"/>
    </source>
</evidence>
<dbReference type="Proteomes" id="UP001139485">
    <property type="component" value="Unassembled WGS sequence"/>
</dbReference>
<keyword evidence="3" id="KW-1185">Reference proteome</keyword>
<dbReference type="RefSeq" id="WP_250828791.1">
    <property type="nucleotide sequence ID" value="NZ_JAMOIL010000040.1"/>
</dbReference>
<dbReference type="AlphaFoldDB" id="A0A9X2DBG2"/>
<dbReference type="EMBL" id="JAMOIL010000040">
    <property type="protein sequence ID" value="MCM0622610.1"/>
    <property type="molecule type" value="Genomic_DNA"/>
</dbReference>